<reference evidence="11" key="2">
    <citation type="submission" date="2025-09" db="UniProtKB">
        <authorList>
            <consortium name="Ensembl"/>
        </authorList>
    </citation>
    <scope>IDENTIFICATION</scope>
</reference>
<evidence type="ECO:0000256" key="2">
    <source>
        <dbReference type="ARBA" id="ARBA00022658"/>
    </source>
</evidence>
<name>A0A8C5MK84_9ANUR</name>
<dbReference type="Ensembl" id="ENSLLET00000015003.1">
    <property type="protein sequence ID" value="ENSLLEP00000014438.1"/>
    <property type="gene ID" value="ENSLLEG00000009189.1"/>
</dbReference>
<dbReference type="AlphaFoldDB" id="A0A8C5MK84"/>
<dbReference type="PANTHER" id="PTHR13276">
    <property type="entry name" value="GUANINE NUCLEOTIDE EXCHANGE FACTOR MSS4"/>
    <property type="match status" value="1"/>
</dbReference>
<comment type="subunit">
    <text evidence="8">Interacts with RAB8A.</text>
</comment>
<keyword evidence="6" id="KW-0007">Acetylation</keyword>
<evidence type="ECO:0000256" key="1">
    <source>
        <dbReference type="ARBA" id="ARBA00022448"/>
    </source>
</evidence>
<dbReference type="GO" id="GO:0008270">
    <property type="term" value="F:zinc ion binding"/>
    <property type="evidence" value="ECO:0007669"/>
    <property type="project" value="TreeGrafter"/>
</dbReference>
<dbReference type="InterPro" id="IPR007515">
    <property type="entry name" value="Mss4"/>
</dbReference>
<organism evidence="11 12">
    <name type="scientific">Leptobrachium leishanense</name>
    <name type="common">Leishan spiny toad</name>
    <dbReference type="NCBI Taxonomy" id="445787"/>
    <lineage>
        <taxon>Eukaryota</taxon>
        <taxon>Metazoa</taxon>
        <taxon>Chordata</taxon>
        <taxon>Craniata</taxon>
        <taxon>Vertebrata</taxon>
        <taxon>Euteleostomi</taxon>
        <taxon>Amphibia</taxon>
        <taxon>Batrachia</taxon>
        <taxon>Anura</taxon>
        <taxon>Pelobatoidea</taxon>
        <taxon>Megophryidae</taxon>
        <taxon>Leptobrachium</taxon>
    </lineage>
</organism>
<comment type="function">
    <text evidence="7">Guanine-nucleotide-releasing protein that acts on members of the SEC4/YPT1/RAB subfamily. Stimulates GDP release from both YPT1, RAB3A and RAB10, but is less active on these proteins than on the SEC4 protein. Might play a general role in vesicular transport.</text>
</comment>
<sequence length="117" mass="13065">MEQGLVSEDGKNARAVLCQRCGCKVLSAGVATLAKRELLLPSMKKTSLAENSEQECELLIEHWLVHDMFTFDNVGFSKDVGSIKFLVCADCEVGPIGWHNLKEQNSFYVALDRVHHE</sequence>
<dbReference type="OrthoDB" id="30840at2759"/>
<keyword evidence="3" id="KW-0479">Metal-binding</keyword>
<keyword evidence="5" id="KW-0653">Protein transport</keyword>
<dbReference type="InterPro" id="IPR011323">
    <property type="entry name" value="Mss4/transl-control_tumour"/>
</dbReference>
<keyword evidence="2" id="KW-0344">Guanine-nucleotide releasing factor</keyword>
<dbReference type="Gene3D" id="2.170.150.10">
    <property type="entry name" value="Metal Binding Protein, Guanine Nucleotide Exchange Factor, Chain A"/>
    <property type="match status" value="1"/>
</dbReference>
<evidence type="ECO:0000256" key="4">
    <source>
        <dbReference type="ARBA" id="ARBA00022833"/>
    </source>
</evidence>
<evidence type="ECO:0000256" key="3">
    <source>
        <dbReference type="ARBA" id="ARBA00022723"/>
    </source>
</evidence>
<dbReference type="SUPFAM" id="SSF51316">
    <property type="entry name" value="Mss4-like"/>
    <property type="match status" value="1"/>
</dbReference>
<dbReference type="GO" id="GO:0005829">
    <property type="term" value="C:cytosol"/>
    <property type="evidence" value="ECO:0007669"/>
    <property type="project" value="TreeGrafter"/>
</dbReference>
<protein>
    <recommendedName>
        <fullName evidence="9">Guanine nucleotide exchange factor MSS4</fullName>
    </recommendedName>
    <alternativeName>
        <fullName evidence="10">Rab-interacting factor</fullName>
    </alternativeName>
</protein>
<proteinExistence type="predicted"/>
<dbReference type="GO" id="GO:0015031">
    <property type="term" value="P:protein transport"/>
    <property type="evidence" value="ECO:0007669"/>
    <property type="project" value="UniProtKB-KW"/>
</dbReference>
<evidence type="ECO:0000256" key="7">
    <source>
        <dbReference type="ARBA" id="ARBA00060031"/>
    </source>
</evidence>
<keyword evidence="12" id="KW-1185">Reference proteome</keyword>
<dbReference type="InterPro" id="IPR011057">
    <property type="entry name" value="Mss4-like_sf"/>
</dbReference>
<evidence type="ECO:0000256" key="9">
    <source>
        <dbReference type="ARBA" id="ARBA00069715"/>
    </source>
</evidence>
<accession>A0A8C5MK84</accession>
<evidence type="ECO:0000256" key="6">
    <source>
        <dbReference type="ARBA" id="ARBA00022990"/>
    </source>
</evidence>
<dbReference type="GO" id="GO:0006892">
    <property type="term" value="P:post-Golgi vesicle-mediated transport"/>
    <property type="evidence" value="ECO:0007669"/>
    <property type="project" value="TreeGrafter"/>
</dbReference>
<dbReference type="GO" id="GO:0016020">
    <property type="term" value="C:membrane"/>
    <property type="evidence" value="ECO:0007669"/>
    <property type="project" value="TreeGrafter"/>
</dbReference>
<evidence type="ECO:0000313" key="12">
    <source>
        <dbReference type="Proteomes" id="UP000694569"/>
    </source>
</evidence>
<reference evidence="11" key="1">
    <citation type="submission" date="2025-08" db="UniProtKB">
        <authorList>
            <consortium name="Ensembl"/>
        </authorList>
    </citation>
    <scope>IDENTIFICATION</scope>
</reference>
<dbReference type="PROSITE" id="PS51796">
    <property type="entry name" value="MSS4"/>
    <property type="match status" value="1"/>
</dbReference>
<keyword evidence="4" id="KW-0862">Zinc</keyword>
<dbReference type="GeneTree" id="ENSGT00390000016889"/>
<dbReference type="FunFam" id="2.170.150.10:FF:000004">
    <property type="entry name" value="Guanine nucleotide exchange factor MSS4"/>
    <property type="match status" value="1"/>
</dbReference>
<evidence type="ECO:0000313" key="11">
    <source>
        <dbReference type="Ensembl" id="ENSLLEP00000014438.1"/>
    </source>
</evidence>
<dbReference type="PANTHER" id="PTHR13276:SF0">
    <property type="entry name" value="GUANINE NUCLEOTIDE EXCHANGE FACTOR MSS4"/>
    <property type="match status" value="1"/>
</dbReference>
<evidence type="ECO:0000256" key="5">
    <source>
        <dbReference type="ARBA" id="ARBA00022927"/>
    </source>
</evidence>
<dbReference type="Proteomes" id="UP000694569">
    <property type="component" value="Unplaced"/>
</dbReference>
<evidence type="ECO:0000256" key="10">
    <source>
        <dbReference type="ARBA" id="ARBA00075505"/>
    </source>
</evidence>
<evidence type="ECO:0000256" key="8">
    <source>
        <dbReference type="ARBA" id="ARBA00063928"/>
    </source>
</evidence>
<keyword evidence="1" id="KW-0813">Transport</keyword>
<dbReference type="Pfam" id="PF04421">
    <property type="entry name" value="Mss4"/>
    <property type="match status" value="1"/>
</dbReference>
<dbReference type="GO" id="GO:0005085">
    <property type="term" value="F:guanyl-nucleotide exchange factor activity"/>
    <property type="evidence" value="ECO:0007669"/>
    <property type="project" value="UniProtKB-KW"/>
</dbReference>
<dbReference type="GO" id="GO:0007264">
    <property type="term" value="P:small GTPase-mediated signal transduction"/>
    <property type="evidence" value="ECO:0007669"/>
    <property type="project" value="InterPro"/>
</dbReference>
<gene>
    <name evidence="11" type="primary">RABIF</name>
</gene>